<dbReference type="RefSeq" id="WP_165002546.1">
    <property type="nucleotide sequence ID" value="NZ_CP064955.1"/>
</dbReference>
<dbReference type="PANTHER" id="PTHR30627">
    <property type="entry name" value="PEPTIDOGLYCAN D,D-TRANSPEPTIDASE"/>
    <property type="match status" value="1"/>
</dbReference>
<evidence type="ECO:0000313" key="4">
    <source>
        <dbReference type="Proteomes" id="UP000594586"/>
    </source>
</evidence>
<evidence type="ECO:0000259" key="2">
    <source>
        <dbReference type="Pfam" id="PF05223"/>
    </source>
</evidence>
<dbReference type="GO" id="GO:0005886">
    <property type="term" value="C:plasma membrane"/>
    <property type="evidence" value="ECO:0007669"/>
    <property type="project" value="TreeGrafter"/>
</dbReference>
<dbReference type="InterPro" id="IPR007887">
    <property type="entry name" value="MecA_N"/>
</dbReference>
<reference evidence="3 4" key="1">
    <citation type="submission" date="2020-11" db="EMBL/GenBank/DDBJ databases">
        <title>Corynebacterium sp. MC1420.</title>
        <authorList>
            <person name="Zhou J."/>
        </authorList>
    </citation>
    <scope>NUCLEOTIDE SEQUENCE [LARGE SCALE GENOMIC DNA]</scope>
    <source>
        <strain evidence="3 4">MC1420</strain>
    </source>
</reference>
<dbReference type="SUPFAM" id="SSF56601">
    <property type="entry name" value="beta-lactamase/transpeptidase-like"/>
    <property type="match status" value="1"/>
</dbReference>
<dbReference type="GO" id="GO:0071972">
    <property type="term" value="F:peptidoglycan L,D-transpeptidase activity"/>
    <property type="evidence" value="ECO:0007669"/>
    <property type="project" value="TreeGrafter"/>
</dbReference>
<dbReference type="EMBL" id="CP064955">
    <property type="protein sequence ID" value="QPK82588.1"/>
    <property type="molecule type" value="Genomic_DNA"/>
</dbReference>
<organism evidence="3 4">
    <name type="scientific">Corynebacterium qintianiae</name>
    <dbReference type="NCBI Taxonomy" id="2709392"/>
    <lineage>
        <taxon>Bacteria</taxon>
        <taxon>Bacillati</taxon>
        <taxon>Actinomycetota</taxon>
        <taxon>Actinomycetes</taxon>
        <taxon>Mycobacteriales</taxon>
        <taxon>Corynebacteriaceae</taxon>
        <taxon>Corynebacterium</taxon>
    </lineage>
</organism>
<dbReference type="Gene3D" id="3.40.710.10">
    <property type="entry name" value="DD-peptidase/beta-lactamase superfamily"/>
    <property type="match status" value="1"/>
</dbReference>
<dbReference type="Pfam" id="PF05223">
    <property type="entry name" value="MecA_N"/>
    <property type="match status" value="1"/>
</dbReference>
<feature type="domain" description="Penicillin-binding protein transpeptidase" evidence="1">
    <location>
        <begin position="327"/>
        <end position="584"/>
    </location>
</feature>
<dbReference type="SUPFAM" id="SSF54427">
    <property type="entry name" value="NTF2-like"/>
    <property type="match status" value="1"/>
</dbReference>
<dbReference type="Gene3D" id="3.10.450.100">
    <property type="entry name" value="NTF2-like, domain 1"/>
    <property type="match status" value="1"/>
</dbReference>
<sequence>MNRAAPLIAALAVGTAGLVACTPRPNDAEPTASSFLEALAAQDYGELATLIDDPSNATDSIRATWEGLQAEGADITLTEVSQQENLATARYSVNWDLPRDRAFSYDAQMTLTQTGGEWTVRWQPSVLNPRLGAHQHLELRAEPAKQASVVSSDGAELLSPGVAHRILVDTAAMTTERDTANRIAAALASAHDADPAVPTRDAVQLADELAAATGTYSVAVVPATAQPRLTDALDDVAGVRLNEEAAMVNADPTFAPDIMARVGELVRDDLEGAAGWNVSVVNEHGAALEQIAGEDPEPSPALKISLDHTVQRAAEKALEPLAGQQAIIVAIRPSTGGVLAVAQTPAADREGNLATMGQYPPGSTFKIITAAAGLQLQGLDPGSTVPCPGTMNIYGRVVTNYAGFALGNVPLETAFARSCNTTFADISTKLEPGQLADVGKRFGLGVDMTIPGLDTITGSIPVGEEPLDRTEAGYGQGHDLASPFGMALVSATAARGTMPVPYLIDGETTETEDVAAPDPEAVAKLRQMMSAVTAPGGTAAGMHAGGDIRGKTGEAEINQGSHAWFTGYRADDDIAFATLIVLGGGSQSAVAATDRMLRSIDEARGAGG</sequence>
<dbReference type="Proteomes" id="UP000594586">
    <property type="component" value="Chromosome"/>
</dbReference>
<dbReference type="Pfam" id="PF00905">
    <property type="entry name" value="Transpeptidase"/>
    <property type="match status" value="1"/>
</dbReference>
<dbReference type="InterPro" id="IPR012338">
    <property type="entry name" value="Beta-lactam/transpept-like"/>
</dbReference>
<dbReference type="InterPro" id="IPR050515">
    <property type="entry name" value="Beta-lactam/transpept"/>
</dbReference>
<dbReference type="PROSITE" id="PS51257">
    <property type="entry name" value="PROKAR_LIPOPROTEIN"/>
    <property type="match status" value="1"/>
</dbReference>
<dbReference type="InterPro" id="IPR032710">
    <property type="entry name" value="NTF2-like_dom_sf"/>
</dbReference>
<protein>
    <submittedName>
        <fullName evidence="3">Penicillin-binding transpeptidase domain-containing protein</fullName>
    </submittedName>
</protein>
<name>A0A7T0PD49_9CORY</name>
<accession>A0A7T0PD49</accession>
<keyword evidence="4" id="KW-1185">Reference proteome</keyword>
<evidence type="ECO:0000259" key="1">
    <source>
        <dbReference type="Pfam" id="PF00905"/>
    </source>
</evidence>
<dbReference type="InterPro" id="IPR001460">
    <property type="entry name" value="PCN-bd_Tpept"/>
</dbReference>
<feature type="domain" description="NTF2-like N-terminal transpeptidase" evidence="2">
    <location>
        <begin position="28"/>
        <end position="135"/>
    </location>
</feature>
<dbReference type="GO" id="GO:0008658">
    <property type="term" value="F:penicillin binding"/>
    <property type="evidence" value="ECO:0007669"/>
    <property type="project" value="InterPro"/>
</dbReference>
<dbReference type="PANTHER" id="PTHR30627:SF24">
    <property type="entry name" value="PENICILLIN-BINDING PROTEIN 4B"/>
    <property type="match status" value="1"/>
</dbReference>
<dbReference type="GO" id="GO:0071555">
    <property type="term" value="P:cell wall organization"/>
    <property type="evidence" value="ECO:0007669"/>
    <property type="project" value="TreeGrafter"/>
</dbReference>
<proteinExistence type="predicted"/>
<evidence type="ECO:0000313" key="3">
    <source>
        <dbReference type="EMBL" id="QPK82588.1"/>
    </source>
</evidence>
<gene>
    <name evidence="3" type="ORF">G7Y29_06780</name>
</gene>
<dbReference type="AlphaFoldDB" id="A0A7T0PD49"/>
<dbReference type="GO" id="GO:0046677">
    <property type="term" value="P:response to antibiotic"/>
    <property type="evidence" value="ECO:0007669"/>
    <property type="project" value="InterPro"/>
</dbReference>
<dbReference type="KEGG" id="cqn:G7Y29_06780"/>